<dbReference type="Proteomes" id="UP000005737">
    <property type="component" value="Unassembled WGS sequence"/>
</dbReference>
<name>H2CL86_9LEPT</name>
<evidence type="ECO:0000313" key="1">
    <source>
        <dbReference type="EMBL" id="EHQ08337.1"/>
    </source>
</evidence>
<dbReference type="EMBL" id="JH597773">
    <property type="protein sequence ID" value="EHQ08337.1"/>
    <property type="molecule type" value="Genomic_DNA"/>
</dbReference>
<proteinExistence type="predicted"/>
<keyword evidence="2" id="KW-1185">Reference proteome</keyword>
<sequence length="142" mass="15888">MIDTFLFKLILTAIAFLPAKDGSYDIRLKVTAERPASVMTISRTSGPDEHDPHYYIVTDKASGDSFRIAFVDNGLYRVILDEQTDFEIDMIEYYMDIDYEKKSSVMLLGKDGDAPIRVSLIGKDRHIQAASGHGQTVIIPGK</sequence>
<reference evidence="1 2" key="1">
    <citation type="submission" date="2011-10" db="EMBL/GenBank/DDBJ databases">
        <title>The Improved High-Quality Draft genome of Leptonema illini DSM 21528.</title>
        <authorList>
            <consortium name="US DOE Joint Genome Institute (JGI-PGF)"/>
            <person name="Lucas S."/>
            <person name="Copeland A."/>
            <person name="Lapidus A."/>
            <person name="Glavina del Rio T."/>
            <person name="Dalin E."/>
            <person name="Tice H."/>
            <person name="Bruce D."/>
            <person name="Goodwin L."/>
            <person name="Pitluck S."/>
            <person name="Peters L."/>
            <person name="Mikhailova N."/>
            <person name="Held B."/>
            <person name="Kyrpides N."/>
            <person name="Mavromatis K."/>
            <person name="Ivanova N."/>
            <person name="Markowitz V."/>
            <person name="Cheng J.-F."/>
            <person name="Hugenholtz P."/>
            <person name="Woyke T."/>
            <person name="Wu D."/>
            <person name="Gronow S."/>
            <person name="Wellnitz S."/>
            <person name="Brambilla E.-M."/>
            <person name="Klenk H.-P."/>
            <person name="Eisen J.A."/>
        </authorList>
    </citation>
    <scope>NUCLEOTIDE SEQUENCE [LARGE SCALE GENOMIC DNA]</scope>
    <source>
        <strain evidence="1 2">DSM 21528</strain>
    </source>
</reference>
<dbReference type="STRING" id="183.GCA_002009735_02641"/>
<gene>
    <name evidence="1" type="ORF">Lepil_3682</name>
</gene>
<organism evidence="1 2">
    <name type="scientific">Leptonema illini DSM 21528</name>
    <dbReference type="NCBI Taxonomy" id="929563"/>
    <lineage>
        <taxon>Bacteria</taxon>
        <taxon>Pseudomonadati</taxon>
        <taxon>Spirochaetota</taxon>
        <taxon>Spirochaetia</taxon>
        <taxon>Leptospirales</taxon>
        <taxon>Leptospiraceae</taxon>
        <taxon>Leptonema</taxon>
    </lineage>
</organism>
<dbReference type="HOGENOM" id="CLU_1813426_0_0_12"/>
<protein>
    <submittedName>
        <fullName evidence="1">Uncharacterized protein</fullName>
    </submittedName>
</protein>
<evidence type="ECO:0000313" key="2">
    <source>
        <dbReference type="Proteomes" id="UP000005737"/>
    </source>
</evidence>
<dbReference type="RefSeq" id="WP_002774921.1">
    <property type="nucleotide sequence ID" value="NZ_JH597773.1"/>
</dbReference>
<accession>H2CL86</accession>
<dbReference type="AlphaFoldDB" id="H2CL86"/>